<accession>A0A9N8HCE4</accession>
<proteinExistence type="predicted"/>
<dbReference type="Proteomes" id="UP001153069">
    <property type="component" value="Unassembled WGS sequence"/>
</dbReference>
<dbReference type="EMBL" id="CAICTM010000315">
    <property type="protein sequence ID" value="CAB9507672.1"/>
    <property type="molecule type" value="Genomic_DNA"/>
</dbReference>
<organism evidence="1 2">
    <name type="scientific">Seminavis robusta</name>
    <dbReference type="NCBI Taxonomy" id="568900"/>
    <lineage>
        <taxon>Eukaryota</taxon>
        <taxon>Sar</taxon>
        <taxon>Stramenopiles</taxon>
        <taxon>Ochrophyta</taxon>
        <taxon>Bacillariophyta</taxon>
        <taxon>Bacillariophyceae</taxon>
        <taxon>Bacillariophycidae</taxon>
        <taxon>Naviculales</taxon>
        <taxon>Naviculaceae</taxon>
        <taxon>Seminavis</taxon>
    </lineage>
</organism>
<gene>
    <name evidence="1" type="ORF">SEMRO_316_G344621.1</name>
</gene>
<sequence length="114" mass="12475">MAACFVAGDSDLKRRRFQVLHLSAYGRYGTVQFSQCSVHHATLYSYSTRYLLPVTNKKESRYTCGETASCPTTTFSQDAKSNIGSLSLSQVLAPCLDSNSLAIVVLRDTPTSLV</sequence>
<evidence type="ECO:0000313" key="1">
    <source>
        <dbReference type="EMBL" id="CAB9507672.1"/>
    </source>
</evidence>
<dbReference type="AlphaFoldDB" id="A0A9N8HCE4"/>
<evidence type="ECO:0000313" key="2">
    <source>
        <dbReference type="Proteomes" id="UP001153069"/>
    </source>
</evidence>
<protein>
    <submittedName>
        <fullName evidence="1">Uncharacterized protein</fullName>
    </submittedName>
</protein>
<name>A0A9N8HCE4_9STRA</name>
<reference evidence="1" key="1">
    <citation type="submission" date="2020-06" db="EMBL/GenBank/DDBJ databases">
        <authorList>
            <consortium name="Plant Systems Biology data submission"/>
        </authorList>
    </citation>
    <scope>NUCLEOTIDE SEQUENCE</scope>
    <source>
        <strain evidence="1">D6</strain>
    </source>
</reference>
<keyword evidence="2" id="KW-1185">Reference proteome</keyword>
<comment type="caution">
    <text evidence="1">The sequence shown here is derived from an EMBL/GenBank/DDBJ whole genome shotgun (WGS) entry which is preliminary data.</text>
</comment>